<dbReference type="InterPro" id="IPR004347">
    <property type="entry name" value="Pup_ligase/deamidase"/>
</dbReference>
<dbReference type="OrthoDB" id="9760627at2"/>
<name>A0A563EJ16_9PSEU</name>
<dbReference type="PIRSF" id="PIRSF018077">
    <property type="entry name" value="UCP018077"/>
    <property type="match status" value="1"/>
</dbReference>
<dbReference type="GO" id="GO:0019941">
    <property type="term" value="P:modification-dependent protein catabolic process"/>
    <property type="evidence" value="ECO:0007669"/>
    <property type="project" value="InterPro"/>
</dbReference>
<dbReference type="PANTHER" id="PTHR42307:SF2">
    <property type="entry name" value="PUP DEAMIDASE_DEPUPYLASE"/>
    <property type="match status" value="1"/>
</dbReference>
<dbReference type="EMBL" id="VOBR01000029">
    <property type="protein sequence ID" value="TWP46828.1"/>
    <property type="molecule type" value="Genomic_DNA"/>
</dbReference>
<comment type="similarity">
    <text evidence="1">Belongs to the Pup ligase/Pup deamidase family. Pup deamidase subfamily.</text>
</comment>
<dbReference type="GO" id="GO:0070490">
    <property type="term" value="P:protein pupylation"/>
    <property type="evidence" value="ECO:0007669"/>
    <property type="project" value="TreeGrafter"/>
</dbReference>
<dbReference type="AlphaFoldDB" id="A0A563EJ16"/>
<dbReference type="InterPro" id="IPR022366">
    <property type="entry name" value="Pup_deamidase"/>
</dbReference>
<dbReference type="RefSeq" id="WP_146358337.1">
    <property type="nucleotide sequence ID" value="NZ_VOBR01000029.1"/>
</dbReference>
<dbReference type="Pfam" id="PF03136">
    <property type="entry name" value="Pup_ligase"/>
    <property type="match status" value="1"/>
</dbReference>
<dbReference type="GO" id="GO:0016811">
    <property type="term" value="F:hydrolase activity, acting on carbon-nitrogen (but not peptide) bonds, in linear amides"/>
    <property type="evidence" value="ECO:0007669"/>
    <property type="project" value="InterPro"/>
</dbReference>
<comment type="caution">
    <text evidence="3">The sequence shown here is derived from an EMBL/GenBank/DDBJ whole genome shotgun (WGS) entry which is preliminary data.</text>
</comment>
<dbReference type="PANTHER" id="PTHR42307">
    <property type="entry name" value="PUP DEAMIDASE/DEPUPYLASE"/>
    <property type="match status" value="1"/>
</dbReference>
<dbReference type="GO" id="GO:0000502">
    <property type="term" value="C:proteasome complex"/>
    <property type="evidence" value="ECO:0007669"/>
    <property type="project" value="UniProtKB-KW"/>
</dbReference>
<feature type="active site" description="Proton acceptor" evidence="2">
    <location>
        <position position="95"/>
    </location>
</feature>
<dbReference type="GO" id="GO:0008233">
    <property type="term" value="F:peptidase activity"/>
    <property type="evidence" value="ECO:0007669"/>
    <property type="project" value="InterPro"/>
</dbReference>
<dbReference type="GO" id="GO:0010498">
    <property type="term" value="P:proteasomal protein catabolic process"/>
    <property type="evidence" value="ECO:0007669"/>
    <property type="project" value="InterPro"/>
</dbReference>
<dbReference type="NCBIfam" id="TIGR03688">
    <property type="entry name" value="depupylase_Dop"/>
    <property type="match status" value="1"/>
</dbReference>
<evidence type="ECO:0000313" key="4">
    <source>
        <dbReference type="Proteomes" id="UP000316639"/>
    </source>
</evidence>
<dbReference type="GO" id="GO:0005524">
    <property type="term" value="F:ATP binding"/>
    <property type="evidence" value="ECO:0007669"/>
    <property type="project" value="TreeGrafter"/>
</dbReference>
<protein>
    <submittedName>
        <fullName evidence="3">Proteasome accessory factor PafA2</fullName>
    </submittedName>
</protein>
<accession>A0A563EJ16</accession>
<organism evidence="3 4">
    <name type="scientific">Lentzea tibetensis</name>
    <dbReference type="NCBI Taxonomy" id="2591470"/>
    <lineage>
        <taxon>Bacteria</taxon>
        <taxon>Bacillati</taxon>
        <taxon>Actinomycetota</taxon>
        <taxon>Actinomycetes</taxon>
        <taxon>Pseudonocardiales</taxon>
        <taxon>Pseudonocardiaceae</taxon>
        <taxon>Lentzea</taxon>
    </lineage>
</organism>
<proteinExistence type="inferred from homology"/>
<evidence type="ECO:0000313" key="3">
    <source>
        <dbReference type="EMBL" id="TWP46828.1"/>
    </source>
</evidence>
<keyword evidence="4" id="KW-1185">Reference proteome</keyword>
<reference evidence="3 4" key="1">
    <citation type="submission" date="2019-07" db="EMBL/GenBank/DDBJ databases">
        <title>Lentzea xizangensis sp. nov., isolated from Qinghai-Tibetan Plateau Soils.</title>
        <authorList>
            <person name="Huang J."/>
        </authorList>
    </citation>
    <scope>NUCLEOTIDE SEQUENCE [LARGE SCALE GENOMIC DNA]</scope>
    <source>
        <strain evidence="3 4">FXJ1.1311</strain>
    </source>
</reference>
<evidence type="ECO:0000256" key="1">
    <source>
        <dbReference type="ARBA" id="ARBA00009114"/>
    </source>
</evidence>
<dbReference type="Proteomes" id="UP000316639">
    <property type="component" value="Unassembled WGS sequence"/>
</dbReference>
<evidence type="ECO:0000256" key="2">
    <source>
        <dbReference type="PIRSR" id="PIRSR018077-1"/>
    </source>
</evidence>
<keyword evidence="3" id="KW-0647">Proteasome</keyword>
<gene>
    <name evidence="3" type="ORF">FKR81_33995</name>
</gene>
<sequence>MRRIMGTEVEYGISVPGDATANPVLTSTQVVLAYAAAADIPRARRARWDYEVESPLRDARGFDLGAPGGHPSDSDVEDLGAANVILTNGARLYVDHAHPEYSAPEVTNARDAVIWDKAGERVMEEAAMRAATVPGQPRLQLYKNNVDGKGASYGTHENYLMSRSTPFTAVIAGLTPFFVSRQVITGSGRVGIGAAGEEAGYQLSQRADYIEVEVGLETTLKRGIINTRDEPHADADKYRRLHVIIGDANLAEYSTYLKLGSTALVLDMIESGQRFDDLRLVDPVRAVHQISHDPTLKVKVELTGGRKFTGLDLQFAYHERASQFVEKEGIGDRDVLRTWGEILDALARDPNECADRLDWVAKLRLLEGYRQRDGLAWGSARLNLVDLQYSDVRLDKGLYNRLVARGSMKRLVSEEEVRAAILAPPEDTRAYFRGRCLERYPNSVAAASWDSVIFDLGRESLVRIPTLEPLRGTKAHVGALLEAADTAEQLVDALTRG</sequence>